<dbReference type="PANTHER" id="PTHR17985:SF8">
    <property type="entry name" value="TRANSPORT AND GOLGI ORGANIZATION PROTEIN 2 HOMOLOG"/>
    <property type="match status" value="1"/>
</dbReference>
<evidence type="ECO:0000313" key="2">
    <source>
        <dbReference type="Proteomes" id="UP000190285"/>
    </source>
</evidence>
<evidence type="ECO:0000313" key="1">
    <source>
        <dbReference type="EMBL" id="SKC87749.1"/>
    </source>
</evidence>
<accession>A0A1T5MIQ1</accession>
<gene>
    <name evidence="1" type="ORF">SAMN02194393_04740</name>
</gene>
<organism evidence="1 2">
    <name type="scientific">Maledivibacter halophilus</name>
    <dbReference type="NCBI Taxonomy" id="36842"/>
    <lineage>
        <taxon>Bacteria</taxon>
        <taxon>Bacillati</taxon>
        <taxon>Bacillota</taxon>
        <taxon>Clostridia</taxon>
        <taxon>Peptostreptococcales</taxon>
        <taxon>Caminicellaceae</taxon>
        <taxon>Maledivibacter</taxon>
    </lineage>
</organism>
<sequence length="256" mass="30091">MCIIFFAYKAHPQYKLVFAANRDEIYERPTKSAEFWKDYPNVLAGRDLEKNGTWMGISKRGDFSAITNYRDFSLLIDDPISRGNLVKDYLIKGYSPKTYMEKIKDERQKYNPFNLLVGNTSALYYYSNVDNKIKEIRPGIYGLSNALLDTPWPKIIRGKKRFKEMINSNREIDFSDLYRILFDKWSPKDEELPDTGIGIRRERILSSIFIESPNYGTRASTLLLIDVKNHVTFIEKSLKNISTREWNEVKYEFDII</sequence>
<dbReference type="OrthoDB" id="4380123at2"/>
<dbReference type="Pfam" id="PF05742">
    <property type="entry name" value="TANGO2"/>
    <property type="match status" value="1"/>
</dbReference>
<dbReference type="InterPro" id="IPR008551">
    <property type="entry name" value="TANGO2"/>
</dbReference>
<dbReference type="EMBL" id="FUZT01000016">
    <property type="protein sequence ID" value="SKC87749.1"/>
    <property type="molecule type" value="Genomic_DNA"/>
</dbReference>
<dbReference type="RefSeq" id="WP_079495251.1">
    <property type="nucleotide sequence ID" value="NZ_FUZT01000016.1"/>
</dbReference>
<reference evidence="1 2" key="1">
    <citation type="submission" date="2017-02" db="EMBL/GenBank/DDBJ databases">
        <authorList>
            <person name="Peterson S.W."/>
        </authorList>
    </citation>
    <scope>NUCLEOTIDE SEQUENCE [LARGE SCALE GENOMIC DNA]</scope>
    <source>
        <strain evidence="1 2">M1</strain>
    </source>
</reference>
<dbReference type="STRING" id="36842.SAMN02194393_04740"/>
<dbReference type="Proteomes" id="UP000190285">
    <property type="component" value="Unassembled WGS sequence"/>
</dbReference>
<proteinExistence type="predicted"/>
<dbReference type="AlphaFoldDB" id="A0A1T5MIQ1"/>
<keyword evidence="2" id="KW-1185">Reference proteome</keyword>
<dbReference type="PANTHER" id="PTHR17985">
    <property type="entry name" value="SER/THR-RICH PROTEIN T10 IN DGCR REGION"/>
    <property type="match status" value="1"/>
</dbReference>
<protein>
    <submittedName>
        <fullName evidence="1">Uncharacterized conserved protein, contains NRDE domain</fullName>
    </submittedName>
</protein>
<name>A0A1T5MIQ1_9FIRM</name>